<organism evidence="2 3">
    <name type="scientific">Phytophthora citrophthora</name>
    <dbReference type="NCBI Taxonomy" id="4793"/>
    <lineage>
        <taxon>Eukaryota</taxon>
        <taxon>Sar</taxon>
        <taxon>Stramenopiles</taxon>
        <taxon>Oomycota</taxon>
        <taxon>Peronosporomycetes</taxon>
        <taxon>Peronosporales</taxon>
        <taxon>Peronosporaceae</taxon>
        <taxon>Phytophthora</taxon>
    </lineage>
</organism>
<dbReference type="Proteomes" id="UP001259832">
    <property type="component" value="Unassembled WGS sequence"/>
</dbReference>
<dbReference type="EMBL" id="JASMQC010000013">
    <property type="protein sequence ID" value="KAK1940922.1"/>
    <property type="molecule type" value="Genomic_DNA"/>
</dbReference>
<sequence length="769" mass="85564">MLKGYEADTEAAKAAEAAGPDRAAEDWLERLDTPKKPKKVTTNCQSNINLMDPPPTSRLRRRSFFEGMESESTTTESITLNESDLTSAASASASLSDGESYSSVNSPLKAGKVSPGKQNGAKPSDEDQELQLRTKNSSLLQRLVKLLQLLWNRLTTWLQLLYVVWAAKFPAAASKVEEWRQKTSWLFIGPKEWLKRWRGDPTAPVKYWVYPTQWLTYASVSLVLLQLIIYWKFQTVSFDLRVHECVFRERLLASADLMLPNTVPSSHMQPGAAALRFLERRFEQQYSPGARQPGQARLPWTCLAVIPTGSDSAMSQATELAFLWPRSQIVAASAHSKMASRVHVAVGSSSLDRASETQSAAAGVFAALFPLSAMRPALFATRFPDLVLVKTEFALRQMLKFRQERQEERDHRGRAGVNALNALGRTSPVDLGTSDLAASHFGIYLLKTTVPDVYNRHIRKKWDEYLHVVVVGDADKKQQFTDELLAAWVAHPEWPMLHVRFQRSLALCGSFQRILSSKLKDYEADAEAAEAAEAADPDRAAEEWLDRLDTPKKPGKKTTKRQSNIDLVCEEEANSLKEIVRLKNTIGTHLFPVPPEMEKYEEMALESLAVGAVTVTYNTPIMQEWVPDSCGLRVGSFDYDGPTDTGAADEDPEADVNTAKAKAEGDAVGDRELADSAALVKLPSVHVASSEIERAIEELLTLDRVSRVAAGRSARVHYLRMRTHYLSAVAALDAAVCDGDSDDMAETQSEIGQHRRRKVEVETLRAFLY</sequence>
<feature type="compositionally biased region" description="Basic and acidic residues" evidence="1">
    <location>
        <begin position="22"/>
        <end position="35"/>
    </location>
</feature>
<gene>
    <name evidence="2" type="ORF">P3T76_007628</name>
</gene>
<proteinExistence type="predicted"/>
<feature type="compositionally biased region" description="Low complexity" evidence="1">
    <location>
        <begin position="12"/>
        <end position="21"/>
    </location>
</feature>
<feature type="compositionally biased region" description="Polar residues" evidence="1">
    <location>
        <begin position="40"/>
        <end position="49"/>
    </location>
</feature>
<feature type="region of interest" description="Disordered" evidence="1">
    <location>
        <begin position="96"/>
        <end position="129"/>
    </location>
</feature>
<dbReference type="AlphaFoldDB" id="A0AAD9GLU1"/>
<comment type="caution">
    <text evidence="2">The sequence shown here is derived from an EMBL/GenBank/DDBJ whole genome shotgun (WGS) entry which is preliminary data.</text>
</comment>
<feature type="region of interest" description="Disordered" evidence="1">
    <location>
        <begin position="1"/>
        <end position="59"/>
    </location>
</feature>
<accession>A0AAD9GLU1</accession>
<evidence type="ECO:0000313" key="2">
    <source>
        <dbReference type="EMBL" id="KAK1940922.1"/>
    </source>
</evidence>
<protein>
    <submittedName>
        <fullName evidence="2">Uncharacterized protein</fullName>
    </submittedName>
</protein>
<keyword evidence="3" id="KW-1185">Reference proteome</keyword>
<name>A0AAD9GLU1_9STRA</name>
<evidence type="ECO:0000313" key="3">
    <source>
        <dbReference type="Proteomes" id="UP001259832"/>
    </source>
</evidence>
<reference evidence="2" key="1">
    <citation type="submission" date="2023-08" db="EMBL/GenBank/DDBJ databases">
        <title>Reference Genome Resource for the Citrus Pathogen Phytophthora citrophthora.</title>
        <authorList>
            <person name="Moller H."/>
            <person name="Coetzee B."/>
            <person name="Rose L.J."/>
            <person name="Van Niekerk J.M."/>
        </authorList>
    </citation>
    <scope>NUCLEOTIDE SEQUENCE</scope>
    <source>
        <strain evidence="2">STE-U-9442</strain>
    </source>
</reference>
<evidence type="ECO:0000256" key="1">
    <source>
        <dbReference type="SAM" id="MobiDB-lite"/>
    </source>
</evidence>